<evidence type="ECO:0000313" key="1">
    <source>
        <dbReference type="EMBL" id="KAH7840476.1"/>
    </source>
</evidence>
<gene>
    <name evidence="1" type="ORF">Vadar_017463</name>
</gene>
<accession>A0ACB7XIC2</accession>
<evidence type="ECO:0000313" key="2">
    <source>
        <dbReference type="Proteomes" id="UP000828048"/>
    </source>
</evidence>
<organism evidence="1 2">
    <name type="scientific">Vaccinium darrowii</name>
    <dbReference type="NCBI Taxonomy" id="229202"/>
    <lineage>
        <taxon>Eukaryota</taxon>
        <taxon>Viridiplantae</taxon>
        <taxon>Streptophyta</taxon>
        <taxon>Embryophyta</taxon>
        <taxon>Tracheophyta</taxon>
        <taxon>Spermatophyta</taxon>
        <taxon>Magnoliopsida</taxon>
        <taxon>eudicotyledons</taxon>
        <taxon>Gunneridae</taxon>
        <taxon>Pentapetalae</taxon>
        <taxon>asterids</taxon>
        <taxon>Ericales</taxon>
        <taxon>Ericaceae</taxon>
        <taxon>Vaccinioideae</taxon>
        <taxon>Vaccinieae</taxon>
        <taxon>Vaccinium</taxon>
    </lineage>
</organism>
<keyword evidence="2" id="KW-1185">Reference proteome</keyword>
<name>A0ACB7XIC2_9ERIC</name>
<protein>
    <submittedName>
        <fullName evidence="1">Uncharacterized protein</fullName>
    </submittedName>
</protein>
<comment type="caution">
    <text evidence="1">The sequence shown here is derived from an EMBL/GenBank/DDBJ whole genome shotgun (WGS) entry which is preliminary data.</text>
</comment>
<dbReference type="Proteomes" id="UP000828048">
    <property type="component" value="Chromosome 10"/>
</dbReference>
<sequence length="269" mass="30943">MTNSNYNKAQLKNRWDQLKRDWAAWIMLTESPNQTGLGWDKEKNTVTAPDHWWGSMIIRRKEAAKFREAGLEHRDLMERVFRNVTAMGEGAYIPRTRQQQMEDVAVEESQELESEGTNPLVMEDPFQTPMKRYKSGGGGTSMPSGTGSHGSTRKSSASKVDLSGSINELLEHVKQDTEEVEKGQGTEAIRRVKALPIFRDMADQQMQDLRWWTLRHLEKMRKVEAFLACDTDTERHYWLHLENHNAAEAYRKGLSKEPLPPPTFPPPFD</sequence>
<dbReference type="EMBL" id="CM037160">
    <property type="protein sequence ID" value="KAH7840476.1"/>
    <property type="molecule type" value="Genomic_DNA"/>
</dbReference>
<reference evidence="1 2" key="1">
    <citation type="journal article" date="2021" name="Hortic Res">
        <title>High-quality reference genome and annotation aids understanding of berry development for evergreen blueberry (Vaccinium darrowii).</title>
        <authorList>
            <person name="Yu J."/>
            <person name="Hulse-Kemp A.M."/>
            <person name="Babiker E."/>
            <person name="Staton M."/>
        </authorList>
    </citation>
    <scope>NUCLEOTIDE SEQUENCE [LARGE SCALE GENOMIC DNA]</scope>
    <source>
        <strain evidence="2">cv. NJ 8807/NJ 8810</strain>
        <tissue evidence="1">Young leaf</tissue>
    </source>
</reference>
<proteinExistence type="predicted"/>